<keyword evidence="1" id="KW-0812">Transmembrane</keyword>
<evidence type="ECO:0000256" key="2">
    <source>
        <dbReference type="SAM" id="SignalP"/>
    </source>
</evidence>
<evidence type="ECO:0000313" key="4">
    <source>
        <dbReference type="EMBL" id="CAD9141080.1"/>
    </source>
</evidence>
<keyword evidence="2" id="KW-0732">Signal</keyword>
<dbReference type="AlphaFoldDB" id="A0A6T9JJ04"/>
<dbReference type="EMBL" id="HBGE01044747">
    <property type="protein sequence ID" value="CAD9141082.1"/>
    <property type="molecule type" value="Transcribed_RNA"/>
</dbReference>
<evidence type="ECO:0000256" key="1">
    <source>
        <dbReference type="SAM" id="Phobius"/>
    </source>
</evidence>
<evidence type="ECO:0000313" key="5">
    <source>
        <dbReference type="EMBL" id="CAD9141082.1"/>
    </source>
</evidence>
<protein>
    <submittedName>
        <fullName evidence="4">Uncharacterized protein</fullName>
    </submittedName>
</protein>
<keyword evidence="1" id="KW-1133">Transmembrane helix</keyword>
<feature type="transmembrane region" description="Helical" evidence="1">
    <location>
        <begin position="131"/>
        <end position="154"/>
    </location>
</feature>
<feature type="signal peptide" evidence="2">
    <location>
        <begin position="1"/>
        <end position="17"/>
    </location>
</feature>
<keyword evidence="1" id="KW-0472">Membrane</keyword>
<reference evidence="4" key="1">
    <citation type="submission" date="2021-01" db="EMBL/GenBank/DDBJ databases">
        <authorList>
            <person name="Corre E."/>
            <person name="Pelletier E."/>
            <person name="Niang G."/>
            <person name="Scheremetjew M."/>
            <person name="Finn R."/>
            <person name="Kale V."/>
            <person name="Holt S."/>
            <person name="Cochrane G."/>
            <person name="Meng A."/>
            <person name="Brown T."/>
            <person name="Cohen L."/>
        </authorList>
    </citation>
    <scope>NUCLEOTIDE SEQUENCE</scope>
    <source>
        <strain evidence="4">OF101</strain>
    </source>
</reference>
<dbReference type="EMBL" id="HBGE01044745">
    <property type="protein sequence ID" value="CAD9141078.1"/>
    <property type="molecule type" value="Transcribed_RNA"/>
</dbReference>
<sequence>MARTLVCVSLLLGSASAGLTTDMMKSGKSMMCSMAKIPLICSDSSSSSRSAASCGSECCQASSCYSIPTSMFKCKSDRGPTECFGAGTFPPSAGVCRCKYGDCSIAGICPSGPSRLYETTEEEQEVTPEDFTMAFAGFGLFACCALFLSGVVFTRVRRRWLPARAVTESLVLASDDEAQNTMIE</sequence>
<dbReference type="EMBL" id="HBGE01044746">
    <property type="protein sequence ID" value="CAD9141080.1"/>
    <property type="molecule type" value="Transcribed_RNA"/>
</dbReference>
<gene>
    <name evidence="3" type="ORF">ACAT0790_LOCUS26966</name>
    <name evidence="4" type="ORF">ACAT0790_LOCUS26967</name>
    <name evidence="5" type="ORF">ACAT0790_LOCUS26968</name>
</gene>
<feature type="chain" id="PRO_5036393744" evidence="2">
    <location>
        <begin position="18"/>
        <end position="184"/>
    </location>
</feature>
<accession>A0A6T9JJ04</accession>
<organism evidence="4">
    <name type="scientific">Alexandrium catenella</name>
    <name type="common">Red tide dinoflagellate</name>
    <name type="synonym">Gonyaulax catenella</name>
    <dbReference type="NCBI Taxonomy" id="2925"/>
    <lineage>
        <taxon>Eukaryota</taxon>
        <taxon>Sar</taxon>
        <taxon>Alveolata</taxon>
        <taxon>Dinophyceae</taxon>
        <taxon>Gonyaulacales</taxon>
        <taxon>Pyrocystaceae</taxon>
        <taxon>Alexandrium</taxon>
    </lineage>
</organism>
<proteinExistence type="predicted"/>
<evidence type="ECO:0000313" key="3">
    <source>
        <dbReference type="EMBL" id="CAD9141078.1"/>
    </source>
</evidence>
<name>A0A6T9JJ04_ALECA</name>